<evidence type="ECO:0000313" key="3">
    <source>
        <dbReference type="EMBL" id="PRQ07281.1"/>
    </source>
</evidence>
<comment type="caution">
    <text evidence="3">The sequence shown here is derived from an EMBL/GenBank/DDBJ whole genome shotgun (WGS) entry which is preliminary data.</text>
</comment>
<dbReference type="AlphaFoldDB" id="A0A2S9YQB0"/>
<name>A0A2S9YQB0_9BACT</name>
<sequence length="241" mass="24617">MSAGLLAAALLCASPAPPAPPAKVAPTLAELDERRFELHLGGRAGARFGGAPSLGGGGSIGLGVRLWRGLYLEASVGEGVFSNARPAPAPSSFRHLGSHAEVAPGEPDSAGPPVAAAAAASDDAASALLAGQILLGVRYEVRTPRTKWVRPTVFLGATHLHEATLGDLARAPGPTLAGTGEFIRHRTGVQLGVGLRAPLPERWGPVAPRFSVRVDADAAYYFDAHPGRVQAGLGVGVQVVF</sequence>
<organism evidence="3 4">
    <name type="scientific">Enhygromyxa salina</name>
    <dbReference type="NCBI Taxonomy" id="215803"/>
    <lineage>
        <taxon>Bacteria</taxon>
        <taxon>Pseudomonadati</taxon>
        <taxon>Myxococcota</taxon>
        <taxon>Polyangia</taxon>
        <taxon>Nannocystales</taxon>
        <taxon>Nannocystaceae</taxon>
        <taxon>Enhygromyxa</taxon>
    </lineage>
</organism>
<dbReference type="RefSeq" id="WP_146157716.1">
    <property type="nucleotide sequence ID" value="NZ_PVNL01000057.1"/>
</dbReference>
<dbReference type="EMBL" id="PVNL01000057">
    <property type="protein sequence ID" value="PRQ07281.1"/>
    <property type="molecule type" value="Genomic_DNA"/>
</dbReference>
<evidence type="ECO:0000256" key="2">
    <source>
        <dbReference type="SAM" id="SignalP"/>
    </source>
</evidence>
<evidence type="ECO:0008006" key="5">
    <source>
        <dbReference type="Google" id="ProtNLM"/>
    </source>
</evidence>
<feature type="chain" id="PRO_5015435667" description="Outer membrane protein beta-barrel domain-containing protein" evidence="2">
    <location>
        <begin position="19"/>
        <end position="241"/>
    </location>
</feature>
<gene>
    <name evidence="3" type="ORF">ENSA7_29890</name>
</gene>
<keyword evidence="2" id="KW-0732">Signal</keyword>
<proteinExistence type="predicted"/>
<feature type="signal peptide" evidence="2">
    <location>
        <begin position="1"/>
        <end position="18"/>
    </location>
</feature>
<feature type="region of interest" description="Disordered" evidence="1">
    <location>
        <begin position="92"/>
        <end position="114"/>
    </location>
</feature>
<dbReference type="Proteomes" id="UP000238823">
    <property type="component" value="Unassembled WGS sequence"/>
</dbReference>
<evidence type="ECO:0000313" key="4">
    <source>
        <dbReference type="Proteomes" id="UP000238823"/>
    </source>
</evidence>
<evidence type="ECO:0000256" key="1">
    <source>
        <dbReference type="SAM" id="MobiDB-lite"/>
    </source>
</evidence>
<protein>
    <recommendedName>
        <fullName evidence="5">Outer membrane protein beta-barrel domain-containing protein</fullName>
    </recommendedName>
</protein>
<reference evidence="3 4" key="1">
    <citation type="submission" date="2018-03" db="EMBL/GenBank/DDBJ databases">
        <title>Draft Genome Sequences of the Obligatory Marine Myxobacteria Enhygromyxa salina SWB007.</title>
        <authorList>
            <person name="Poehlein A."/>
            <person name="Moghaddam J.A."/>
            <person name="Harms H."/>
            <person name="Alanjari M."/>
            <person name="Koenig G.M."/>
            <person name="Daniel R."/>
            <person name="Schaeberle T.F."/>
        </authorList>
    </citation>
    <scope>NUCLEOTIDE SEQUENCE [LARGE SCALE GENOMIC DNA]</scope>
    <source>
        <strain evidence="3 4">SWB007</strain>
    </source>
</reference>
<accession>A0A2S9YQB0</accession>